<organism evidence="2 3">
    <name type="scientific">Dyadobacter koreensis</name>
    <dbReference type="NCBI Taxonomy" id="408657"/>
    <lineage>
        <taxon>Bacteria</taxon>
        <taxon>Pseudomonadati</taxon>
        <taxon>Bacteroidota</taxon>
        <taxon>Cytophagia</taxon>
        <taxon>Cytophagales</taxon>
        <taxon>Spirosomataceae</taxon>
        <taxon>Dyadobacter</taxon>
    </lineage>
</organism>
<feature type="domain" description="Carboxymuconolactone decarboxylase-like" evidence="1">
    <location>
        <begin position="23"/>
        <end position="94"/>
    </location>
</feature>
<dbReference type="Pfam" id="PF02627">
    <property type="entry name" value="CMD"/>
    <property type="match status" value="1"/>
</dbReference>
<protein>
    <submittedName>
        <fullName evidence="2">Alkylhydroperoxidase AhpD family core domain-containing protein</fullName>
    </submittedName>
</protein>
<name>A0A1H6YTL0_9BACT</name>
<dbReference type="EMBL" id="FNXY01000007">
    <property type="protein sequence ID" value="SEJ40075.1"/>
    <property type="molecule type" value="Genomic_DNA"/>
</dbReference>
<reference evidence="2 3" key="1">
    <citation type="submission" date="2016-10" db="EMBL/GenBank/DDBJ databases">
        <authorList>
            <person name="de Groot N.N."/>
        </authorList>
    </citation>
    <scope>NUCLEOTIDE SEQUENCE [LARGE SCALE GENOMIC DNA]</scope>
    <source>
        <strain evidence="2 3">DSM 19938</strain>
    </source>
</reference>
<proteinExistence type="predicted"/>
<gene>
    <name evidence="2" type="ORF">SAMN04487995_4487</name>
</gene>
<keyword evidence="2" id="KW-0560">Oxidoreductase</keyword>
<keyword evidence="3" id="KW-1185">Reference proteome</keyword>
<evidence type="ECO:0000259" key="1">
    <source>
        <dbReference type="Pfam" id="PF02627"/>
    </source>
</evidence>
<dbReference type="NCBIfam" id="TIGR00778">
    <property type="entry name" value="ahpD_dom"/>
    <property type="match status" value="1"/>
</dbReference>
<keyword evidence="2" id="KW-0575">Peroxidase</keyword>
<dbReference type="OrthoDB" id="9801997at2"/>
<dbReference type="GO" id="GO:0051920">
    <property type="term" value="F:peroxiredoxin activity"/>
    <property type="evidence" value="ECO:0007669"/>
    <property type="project" value="InterPro"/>
</dbReference>
<dbReference type="STRING" id="408657.SAMN04487995_4487"/>
<accession>A0A1H6YTL0</accession>
<dbReference type="InterPro" id="IPR029032">
    <property type="entry name" value="AhpD-like"/>
</dbReference>
<dbReference type="InterPro" id="IPR004675">
    <property type="entry name" value="AhpD_core"/>
</dbReference>
<dbReference type="PANTHER" id="PTHR34846:SF10">
    <property type="entry name" value="CYTOPLASMIC PROTEIN"/>
    <property type="match status" value="1"/>
</dbReference>
<evidence type="ECO:0000313" key="2">
    <source>
        <dbReference type="EMBL" id="SEJ40075.1"/>
    </source>
</evidence>
<dbReference type="Proteomes" id="UP000199532">
    <property type="component" value="Unassembled WGS sequence"/>
</dbReference>
<dbReference type="PANTHER" id="PTHR34846">
    <property type="entry name" value="4-CARBOXYMUCONOLACTONE DECARBOXYLASE FAMILY PROTEIN (AFU_ORTHOLOGUE AFUA_6G11590)"/>
    <property type="match status" value="1"/>
</dbReference>
<evidence type="ECO:0000313" key="3">
    <source>
        <dbReference type="Proteomes" id="UP000199532"/>
    </source>
</evidence>
<dbReference type="RefSeq" id="WP_090338485.1">
    <property type="nucleotide sequence ID" value="NZ_FNXY01000007.1"/>
</dbReference>
<dbReference type="Gene3D" id="1.20.1290.10">
    <property type="entry name" value="AhpD-like"/>
    <property type="match status" value="1"/>
</dbReference>
<dbReference type="AlphaFoldDB" id="A0A1H6YTL0"/>
<dbReference type="SUPFAM" id="SSF69118">
    <property type="entry name" value="AhpD-like"/>
    <property type="match status" value="1"/>
</dbReference>
<sequence length="148" mass="16923">MSARLAINNKFHQGFQSLVSLDNVIRDSQIDKWYQEIIKIRASHLNGCAYCVDKHTQDAISLNINPRKINLIPVWKEATDHFTEQEQTILQLTEQITLIHEDGLSDNVYSDAVRLFGEELTAQLIMAATVINAWNRVGVSLKMQPEFK</sequence>
<dbReference type="InterPro" id="IPR003779">
    <property type="entry name" value="CMD-like"/>
</dbReference>